<comment type="caution">
    <text evidence="6">The sequence shown here is derived from an EMBL/GenBank/DDBJ whole genome shotgun (WGS) entry which is preliminary data.</text>
</comment>
<name>X1FDW1_9ZZZZ</name>
<dbReference type="AlphaFoldDB" id="X1FDW1"/>
<protein>
    <recommendedName>
        <fullName evidence="5">F420-non-reducing hydrogenase iron-sulfur subunit D domain-containing protein</fullName>
    </recommendedName>
</protein>
<feature type="domain" description="F420-non-reducing hydrogenase iron-sulfur subunit D" evidence="5">
    <location>
        <begin position="7"/>
        <end position="62"/>
    </location>
</feature>
<keyword evidence="4" id="KW-0411">Iron-sulfur</keyword>
<dbReference type="InterPro" id="IPR003813">
    <property type="entry name" value="MvhD/FlpD"/>
</dbReference>
<evidence type="ECO:0000256" key="2">
    <source>
        <dbReference type="ARBA" id="ARBA00023002"/>
    </source>
</evidence>
<keyword evidence="2" id="KW-0560">Oxidoreductase</keyword>
<feature type="non-terminal residue" evidence="6">
    <location>
        <position position="63"/>
    </location>
</feature>
<evidence type="ECO:0000259" key="5">
    <source>
        <dbReference type="Pfam" id="PF02662"/>
    </source>
</evidence>
<evidence type="ECO:0000313" key="6">
    <source>
        <dbReference type="EMBL" id="GAH43172.1"/>
    </source>
</evidence>
<dbReference type="Pfam" id="PF02662">
    <property type="entry name" value="FlpD"/>
    <property type="match status" value="1"/>
</dbReference>
<evidence type="ECO:0000256" key="1">
    <source>
        <dbReference type="ARBA" id="ARBA00022723"/>
    </source>
</evidence>
<organism evidence="6">
    <name type="scientific">marine sediment metagenome</name>
    <dbReference type="NCBI Taxonomy" id="412755"/>
    <lineage>
        <taxon>unclassified sequences</taxon>
        <taxon>metagenomes</taxon>
        <taxon>ecological metagenomes</taxon>
    </lineage>
</organism>
<keyword evidence="1" id="KW-0479">Metal-binding</keyword>
<reference evidence="6" key="1">
    <citation type="journal article" date="2014" name="Front. Microbiol.">
        <title>High frequency of phylogenetically diverse reductive dehalogenase-homologous genes in deep subseafloor sedimentary metagenomes.</title>
        <authorList>
            <person name="Kawai M."/>
            <person name="Futagami T."/>
            <person name="Toyoda A."/>
            <person name="Takaki Y."/>
            <person name="Nishi S."/>
            <person name="Hori S."/>
            <person name="Arai W."/>
            <person name="Tsubouchi T."/>
            <person name="Morono Y."/>
            <person name="Uchiyama I."/>
            <person name="Ito T."/>
            <person name="Fujiyama A."/>
            <person name="Inagaki F."/>
            <person name="Takami H."/>
        </authorList>
    </citation>
    <scope>NUCLEOTIDE SEQUENCE</scope>
    <source>
        <strain evidence="6">Expedition CK06-06</strain>
    </source>
</reference>
<evidence type="ECO:0000256" key="3">
    <source>
        <dbReference type="ARBA" id="ARBA00023004"/>
    </source>
</evidence>
<evidence type="ECO:0000256" key="4">
    <source>
        <dbReference type="ARBA" id="ARBA00023014"/>
    </source>
</evidence>
<dbReference type="GO" id="GO:0016491">
    <property type="term" value="F:oxidoreductase activity"/>
    <property type="evidence" value="ECO:0007669"/>
    <property type="project" value="UniProtKB-KW"/>
</dbReference>
<dbReference type="GO" id="GO:0051536">
    <property type="term" value="F:iron-sulfur cluster binding"/>
    <property type="evidence" value="ECO:0007669"/>
    <property type="project" value="UniProtKB-KW"/>
</dbReference>
<gene>
    <name evidence="6" type="ORF">S03H2_11624</name>
</gene>
<accession>X1FDW1</accession>
<proteinExistence type="predicted"/>
<dbReference type="GO" id="GO:0046872">
    <property type="term" value="F:metal ion binding"/>
    <property type="evidence" value="ECO:0007669"/>
    <property type="project" value="UniProtKB-KW"/>
</dbReference>
<dbReference type="EMBL" id="BARU01005923">
    <property type="protein sequence ID" value="GAH43172.1"/>
    <property type="molecule type" value="Genomic_DNA"/>
</dbReference>
<sequence length="63" mass="6979">MDYEPQILGFLCNWCSYAGADLAGVSRIQYAPNLRVIRVMCSGRVDPIFILEAFLRGIDGILG</sequence>
<keyword evidence="3" id="KW-0408">Iron</keyword>